<keyword evidence="3" id="KW-1185">Reference proteome</keyword>
<dbReference type="Proteomes" id="UP000031668">
    <property type="component" value="Unassembled WGS sequence"/>
</dbReference>
<dbReference type="EMBL" id="JWZT01003288">
    <property type="protein sequence ID" value="KII67160.1"/>
    <property type="molecule type" value="Genomic_DNA"/>
</dbReference>
<evidence type="ECO:0000256" key="1">
    <source>
        <dbReference type="SAM" id="MobiDB-lite"/>
    </source>
</evidence>
<gene>
    <name evidence="2" type="ORF">RF11_11214</name>
</gene>
<comment type="caution">
    <text evidence="2">The sequence shown here is derived from an EMBL/GenBank/DDBJ whole genome shotgun (WGS) entry which is preliminary data.</text>
</comment>
<sequence>MKFVWLNSRSQQPLPTNIIIDKVDQMLETDQTEISTDNRFIYPENTLNLKIPNIDDSTESLNDNGQKSDLSGSSLGNQDNETIDNNYGVAENLVVPSTKTDEPICSCSEDDYKIVGEKTLPCELSELLFLLFDEASPTLLQLASALELTGFP</sequence>
<evidence type="ECO:0000313" key="3">
    <source>
        <dbReference type="Proteomes" id="UP000031668"/>
    </source>
</evidence>
<feature type="region of interest" description="Disordered" evidence="1">
    <location>
        <begin position="53"/>
        <end position="80"/>
    </location>
</feature>
<name>A0A0C2MSG7_THEKT</name>
<protein>
    <submittedName>
        <fullName evidence="2">Uncharacterized protein</fullName>
    </submittedName>
</protein>
<dbReference type="AlphaFoldDB" id="A0A0C2MSG7"/>
<feature type="compositionally biased region" description="Polar residues" evidence="1">
    <location>
        <begin position="59"/>
        <end position="80"/>
    </location>
</feature>
<organism evidence="2 3">
    <name type="scientific">Thelohanellus kitauei</name>
    <name type="common">Myxosporean</name>
    <dbReference type="NCBI Taxonomy" id="669202"/>
    <lineage>
        <taxon>Eukaryota</taxon>
        <taxon>Metazoa</taxon>
        <taxon>Cnidaria</taxon>
        <taxon>Myxozoa</taxon>
        <taxon>Myxosporea</taxon>
        <taxon>Bivalvulida</taxon>
        <taxon>Platysporina</taxon>
        <taxon>Myxobolidae</taxon>
        <taxon>Thelohanellus</taxon>
    </lineage>
</organism>
<accession>A0A0C2MSG7</accession>
<evidence type="ECO:0000313" key="2">
    <source>
        <dbReference type="EMBL" id="KII67160.1"/>
    </source>
</evidence>
<reference evidence="2 3" key="1">
    <citation type="journal article" date="2014" name="Genome Biol. Evol.">
        <title>The genome of the myxosporean Thelohanellus kitauei shows adaptations to nutrient acquisition within its fish host.</title>
        <authorList>
            <person name="Yang Y."/>
            <person name="Xiong J."/>
            <person name="Zhou Z."/>
            <person name="Huo F."/>
            <person name="Miao W."/>
            <person name="Ran C."/>
            <person name="Liu Y."/>
            <person name="Zhang J."/>
            <person name="Feng J."/>
            <person name="Wang M."/>
            <person name="Wang M."/>
            <person name="Wang L."/>
            <person name="Yao B."/>
        </authorList>
    </citation>
    <scope>NUCLEOTIDE SEQUENCE [LARGE SCALE GENOMIC DNA]</scope>
    <source>
        <strain evidence="2">Wuqing</strain>
    </source>
</reference>
<proteinExistence type="predicted"/>